<sequence length="125" mass="14499">MSSIFYILKSLFFLIVVLVIAKVTIKYMSQWTKNQGKHIQIIEKNQIGKETSLCITKVCQTYYLMSVGQDKISMMKELTDDEVQEILAAQKQAEKTRELQMNQYKQTSQSVLQKVISFVGKRKQP</sequence>
<proteinExistence type="predicted"/>
<evidence type="ECO:0000313" key="7">
    <source>
        <dbReference type="Proteomes" id="UP000188246"/>
    </source>
</evidence>
<dbReference type="RefSeq" id="WP_077276659.1">
    <property type="nucleotide sequence ID" value="NZ_CP019609.1"/>
</dbReference>
<evidence type="ECO:0000256" key="2">
    <source>
        <dbReference type="ARBA" id="ARBA00022475"/>
    </source>
</evidence>
<accession>A0A1Q2D874</accession>
<dbReference type="STRING" id="633807.BW732_10405"/>
<evidence type="ECO:0000256" key="1">
    <source>
        <dbReference type="ARBA" id="ARBA00004236"/>
    </source>
</evidence>
<evidence type="ECO:0000256" key="5">
    <source>
        <dbReference type="ARBA" id="ARBA00023136"/>
    </source>
</evidence>
<evidence type="ECO:0000256" key="4">
    <source>
        <dbReference type="ARBA" id="ARBA00022989"/>
    </source>
</evidence>
<name>A0A1Q2D874_9ENTE</name>
<organism evidence="6 7">
    <name type="scientific">Vagococcus penaei</name>
    <dbReference type="NCBI Taxonomy" id="633807"/>
    <lineage>
        <taxon>Bacteria</taxon>
        <taxon>Bacillati</taxon>
        <taxon>Bacillota</taxon>
        <taxon>Bacilli</taxon>
        <taxon>Lactobacillales</taxon>
        <taxon>Enterococcaceae</taxon>
        <taxon>Vagococcus</taxon>
    </lineage>
</organism>
<dbReference type="GO" id="GO:0044781">
    <property type="term" value="P:bacterial-type flagellum organization"/>
    <property type="evidence" value="ECO:0007669"/>
    <property type="project" value="InterPro"/>
</dbReference>
<dbReference type="Pfam" id="PF04347">
    <property type="entry name" value="FliO"/>
    <property type="match status" value="1"/>
</dbReference>
<dbReference type="GO" id="GO:0016020">
    <property type="term" value="C:membrane"/>
    <property type="evidence" value="ECO:0007669"/>
    <property type="project" value="InterPro"/>
</dbReference>
<reference evidence="6 7" key="1">
    <citation type="journal article" date="2010" name="Int. J. Syst. Evol. Microbiol.">
        <title>Vagococcus penaei sp. nov., isolated from spoilage microbiota of cooked shrimp (Penaeus vannamei).</title>
        <authorList>
            <person name="Jaffres E."/>
            <person name="Prevost H."/>
            <person name="Rossero A."/>
            <person name="Joffraud J.J."/>
            <person name="Dousset X."/>
        </authorList>
    </citation>
    <scope>NUCLEOTIDE SEQUENCE [LARGE SCALE GENOMIC DNA]</scope>
    <source>
        <strain evidence="6 7">CD276</strain>
    </source>
</reference>
<keyword evidence="4" id="KW-1133">Transmembrane helix</keyword>
<dbReference type="AlphaFoldDB" id="A0A1Q2D874"/>
<keyword evidence="2" id="KW-1003">Cell membrane</keyword>
<gene>
    <name evidence="6" type="ORF">BW732_10405</name>
</gene>
<keyword evidence="5" id="KW-0472">Membrane</keyword>
<dbReference type="KEGG" id="vpi:BW732_10405"/>
<dbReference type="InterPro" id="IPR022781">
    <property type="entry name" value="Flagellar_biosynth_FliO"/>
</dbReference>
<protein>
    <submittedName>
        <fullName evidence="6">Uncharacterized protein</fullName>
    </submittedName>
</protein>
<dbReference type="Proteomes" id="UP000188246">
    <property type="component" value="Chromosome"/>
</dbReference>
<dbReference type="EMBL" id="CP019609">
    <property type="protein sequence ID" value="AQP54572.1"/>
    <property type="molecule type" value="Genomic_DNA"/>
</dbReference>
<evidence type="ECO:0000313" key="6">
    <source>
        <dbReference type="EMBL" id="AQP54572.1"/>
    </source>
</evidence>
<keyword evidence="7" id="KW-1185">Reference proteome</keyword>
<evidence type="ECO:0000256" key="3">
    <source>
        <dbReference type="ARBA" id="ARBA00022692"/>
    </source>
</evidence>
<keyword evidence="3" id="KW-0812">Transmembrane</keyword>
<dbReference type="OrthoDB" id="2298465at2"/>
<comment type="subcellular location">
    <subcellularLocation>
        <location evidence="1">Cell membrane</location>
    </subcellularLocation>
</comment>